<evidence type="ECO:0000256" key="2">
    <source>
        <dbReference type="SAM" id="SignalP"/>
    </source>
</evidence>
<accession>A0A9P7AQI2</accession>
<name>A0A9P7AQI2_9AGAM</name>
<sequence>MIVPVLVIMLLLVQFAMVTYGGAYGLVPDTDVDHHMAFEVPVWLVGSLVCDSVMTVYMTLSLMQCNEKSSFKAHNSLFVKLVKLTIETGLVPTTAALIELVLAVTLRVTIYHIAFRT</sequence>
<dbReference type="OrthoDB" id="2662484at2759"/>
<gene>
    <name evidence="3" type="ORF">HD556DRAFT_1369999</name>
</gene>
<dbReference type="Proteomes" id="UP000719766">
    <property type="component" value="Unassembled WGS sequence"/>
</dbReference>
<keyword evidence="1" id="KW-0472">Membrane</keyword>
<dbReference type="RefSeq" id="XP_041160561.1">
    <property type="nucleotide sequence ID" value="XM_041302911.1"/>
</dbReference>
<protein>
    <submittedName>
        <fullName evidence="3">Uncharacterized protein</fullName>
    </submittedName>
</protein>
<keyword evidence="1" id="KW-1133">Transmembrane helix</keyword>
<feature type="signal peptide" evidence="2">
    <location>
        <begin position="1"/>
        <end position="21"/>
    </location>
</feature>
<comment type="caution">
    <text evidence="3">The sequence shown here is derived from an EMBL/GenBank/DDBJ whole genome shotgun (WGS) entry which is preliminary data.</text>
</comment>
<feature type="transmembrane region" description="Helical" evidence="1">
    <location>
        <begin position="40"/>
        <end position="60"/>
    </location>
</feature>
<evidence type="ECO:0000313" key="3">
    <source>
        <dbReference type="EMBL" id="KAG1794394.1"/>
    </source>
</evidence>
<keyword evidence="1" id="KW-0812">Transmembrane</keyword>
<dbReference type="GeneID" id="64596675"/>
<dbReference type="AlphaFoldDB" id="A0A9P7AQI2"/>
<evidence type="ECO:0000313" key="4">
    <source>
        <dbReference type="Proteomes" id="UP000719766"/>
    </source>
</evidence>
<reference evidence="3" key="1">
    <citation type="journal article" date="2020" name="New Phytol.">
        <title>Comparative genomics reveals dynamic genome evolution in host specialist ectomycorrhizal fungi.</title>
        <authorList>
            <person name="Lofgren L.A."/>
            <person name="Nguyen N.H."/>
            <person name="Vilgalys R."/>
            <person name="Ruytinx J."/>
            <person name="Liao H.L."/>
            <person name="Branco S."/>
            <person name="Kuo A."/>
            <person name="LaButti K."/>
            <person name="Lipzen A."/>
            <person name="Andreopoulos W."/>
            <person name="Pangilinan J."/>
            <person name="Riley R."/>
            <person name="Hundley H."/>
            <person name="Na H."/>
            <person name="Barry K."/>
            <person name="Grigoriev I.V."/>
            <person name="Stajich J.E."/>
            <person name="Kennedy P.G."/>
        </authorList>
    </citation>
    <scope>NUCLEOTIDE SEQUENCE</scope>
    <source>
        <strain evidence="3">S12</strain>
    </source>
</reference>
<feature type="chain" id="PRO_5040218476" evidence="2">
    <location>
        <begin position="22"/>
        <end position="117"/>
    </location>
</feature>
<keyword evidence="4" id="KW-1185">Reference proteome</keyword>
<proteinExistence type="predicted"/>
<keyword evidence="2" id="KW-0732">Signal</keyword>
<dbReference type="EMBL" id="JABBWE010000026">
    <property type="protein sequence ID" value="KAG1794394.1"/>
    <property type="molecule type" value="Genomic_DNA"/>
</dbReference>
<evidence type="ECO:0000256" key="1">
    <source>
        <dbReference type="SAM" id="Phobius"/>
    </source>
</evidence>
<organism evidence="3 4">
    <name type="scientific">Suillus plorans</name>
    <dbReference type="NCBI Taxonomy" id="116603"/>
    <lineage>
        <taxon>Eukaryota</taxon>
        <taxon>Fungi</taxon>
        <taxon>Dikarya</taxon>
        <taxon>Basidiomycota</taxon>
        <taxon>Agaricomycotina</taxon>
        <taxon>Agaricomycetes</taxon>
        <taxon>Agaricomycetidae</taxon>
        <taxon>Boletales</taxon>
        <taxon>Suillineae</taxon>
        <taxon>Suillaceae</taxon>
        <taxon>Suillus</taxon>
    </lineage>
</organism>